<proteinExistence type="predicted"/>
<evidence type="ECO:0000313" key="2">
    <source>
        <dbReference type="Proteomes" id="UP000199114"/>
    </source>
</evidence>
<gene>
    <name evidence="1" type="ORF">SAMN04489841_2813</name>
</gene>
<dbReference type="SUPFAM" id="SSF46785">
    <property type="entry name" value="Winged helix' DNA-binding domain"/>
    <property type="match status" value="1"/>
</dbReference>
<dbReference type="Gene3D" id="1.10.10.10">
    <property type="entry name" value="Winged helix-like DNA-binding domain superfamily/Winged helix DNA-binding domain"/>
    <property type="match status" value="1"/>
</dbReference>
<dbReference type="EMBL" id="FOFD01000003">
    <property type="protein sequence ID" value="SEQ94520.1"/>
    <property type="molecule type" value="Genomic_DNA"/>
</dbReference>
<sequence>MRPLISWMTKSDPVLLEFFEETGIAMPPAVVSYNIDGVSHPTVKRRLPVLEDHGLLRKVDDSRGYYRITDRGRAYLEGELDAADLELSDD</sequence>
<reference evidence="2" key="1">
    <citation type="submission" date="2016-10" db="EMBL/GenBank/DDBJ databases">
        <authorList>
            <person name="Varghese N."/>
            <person name="Submissions S."/>
        </authorList>
    </citation>
    <scope>NUCLEOTIDE SEQUENCE [LARGE SCALE GENOMIC DNA]</scope>
    <source>
        <strain evidence="2">DSM 25055</strain>
    </source>
</reference>
<evidence type="ECO:0008006" key="3">
    <source>
        <dbReference type="Google" id="ProtNLM"/>
    </source>
</evidence>
<dbReference type="Proteomes" id="UP000199114">
    <property type="component" value="Unassembled WGS sequence"/>
</dbReference>
<organism evidence="1 2">
    <name type="scientific">Natrinema salaciae</name>
    <dbReference type="NCBI Taxonomy" id="1186196"/>
    <lineage>
        <taxon>Archaea</taxon>
        <taxon>Methanobacteriati</taxon>
        <taxon>Methanobacteriota</taxon>
        <taxon>Stenosarchaea group</taxon>
        <taxon>Halobacteria</taxon>
        <taxon>Halobacteriales</taxon>
        <taxon>Natrialbaceae</taxon>
        <taxon>Natrinema</taxon>
    </lineage>
</organism>
<protein>
    <recommendedName>
        <fullName evidence="3">Phage repressor protein</fullName>
    </recommendedName>
</protein>
<accession>A0A1H9K5X2</accession>
<dbReference type="RefSeq" id="WP_090618331.1">
    <property type="nucleotide sequence ID" value="NZ_FOFD01000003.1"/>
</dbReference>
<dbReference type="InterPro" id="IPR036388">
    <property type="entry name" value="WH-like_DNA-bd_sf"/>
</dbReference>
<dbReference type="STRING" id="1186196.SAMN04489841_2813"/>
<evidence type="ECO:0000313" key="1">
    <source>
        <dbReference type="EMBL" id="SEQ94520.1"/>
    </source>
</evidence>
<dbReference type="AlphaFoldDB" id="A0A1H9K5X2"/>
<keyword evidence="2" id="KW-1185">Reference proteome</keyword>
<name>A0A1H9K5X2_9EURY</name>
<dbReference type="InterPro" id="IPR036390">
    <property type="entry name" value="WH_DNA-bd_sf"/>
</dbReference>